<dbReference type="EMBL" id="CAJNDS010000002">
    <property type="protein sequence ID" value="CAE6912217.1"/>
    <property type="molecule type" value="Genomic_DNA"/>
</dbReference>
<dbReference type="Proteomes" id="UP000604046">
    <property type="component" value="Unassembled WGS sequence"/>
</dbReference>
<sequence>MWEQAGEWQNRSTRRQGTRRVLAYRACSPQTTLAQICAKCAASRSRLAQTYEGRQKQLQTFTYGVFHKNEAKENFLLQHDWPVATSMKSPCLNYPELLSTYGVNGKARCTHESQPEHQQCHGQVDSP</sequence>
<proteinExistence type="predicted"/>
<reference evidence="1" key="1">
    <citation type="submission" date="2021-02" db="EMBL/GenBank/DDBJ databases">
        <authorList>
            <person name="Dougan E. K."/>
            <person name="Rhodes N."/>
            <person name="Thang M."/>
            <person name="Chan C."/>
        </authorList>
    </citation>
    <scope>NUCLEOTIDE SEQUENCE</scope>
</reference>
<dbReference type="AlphaFoldDB" id="A0A812G3U7"/>
<accession>A0A812G3U7</accession>
<comment type="caution">
    <text evidence="1">The sequence shown here is derived from an EMBL/GenBank/DDBJ whole genome shotgun (WGS) entry which is preliminary data.</text>
</comment>
<keyword evidence="2" id="KW-1185">Reference proteome</keyword>
<evidence type="ECO:0000313" key="2">
    <source>
        <dbReference type="Proteomes" id="UP000604046"/>
    </source>
</evidence>
<organism evidence="1 2">
    <name type="scientific">Symbiodinium natans</name>
    <dbReference type="NCBI Taxonomy" id="878477"/>
    <lineage>
        <taxon>Eukaryota</taxon>
        <taxon>Sar</taxon>
        <taxon>Alveolata</taxon>
        <taxon>Dinophyceae</taxon>
        <taxon>Suessiales</taxon>
        <taxon>Symbiodiniaceae</taxon>
        <taxon>Symbiodinium</taxon>
    </lineage>
</organism>
<gene>
    <name evidence="1" type="ORF">SNAT2548_LOCUS161</name>
</gene>
<name>A0A812G3U7_9DINO</name>
<evidence type="ECO:0000313" key="1">
    <source>
        <dbReference type="EMBL" id="CAE6912217.1"/>
    </source>
</evidence>
<protein>
    <submittedName>
        <fullName evidence="1">Uncharacterized protein</fullName>
    </submittedName>
</protein>